<feature type="region of interest" description="Disordered" evidence="1">
    <location>
        <begin position="45"/>
        <end position="155"/>
    </location>
</feature>
<feature type="region of interest" description="Disordered" evidence="1">
    <location>
        <begin position="174"/>
        <end position="242"/>
    </location>
</feature>
<feature type="compositionally biased region" description="Polar residues" evidence="1">
    <location>
        <begin position="46"/>
        <end position="64"/>
    </location>
</feature>
<feature type="compositionally biased region" description="Basic and acidic residues" evidence="1">
    <location>
        <begin position="89"/>
        <end position="105"/>
    </location>
</feature>
<dbReference type="EMBL" id="JBJKFK010000153">
    <property type="protein sequence ID" value="KAL3319254.1"/>
    <property type="molecule type" value="Genomic_DNA"/>
</dbReference>
<feature type="compositionally biased region" description="Polar residues" evidence="1">
    <location>
        <begin position="329"/>
        <end position="341"/>
    </location>
</feature>
<feature type="compositionally biased region" description="Basic residues" evidence="1">
    <location>
        <begin position="122"/>
        <end position="141"/>
    </location>
</feature>
<feature type="region of interest" description="Disordered" evidence="1">
    <location>
        <begin position="327"/>
        <end position="426"/>
    </location>
</feature>
<feature type="compositionally biased region" description="Polar residues" evidence="1">
    <location>
        <begin position="225"/>
        <end position="236"/>
    </location>
</feature>
<feature type="compositionally biased region" description="Low complexity" evidence="1">
    <location>
        <begin position="109"/>
        <end position="121"/>
    </location>
</feature>
<organism evidence="2 3">
    <name type="scientific">Cichlidogyrus casuarinus</name>
    <dbReference type="NCBI Taxonomy" id="1844966"/>
    <lineage>
        <taxon>Eukaryota</taxon>
        <taxon>Metazoa</taxon>
        <taxon>Spiralia</taxon>
        <taxon>Lophotrochozoa</taxon>
        <taxon>Platyhelminthes</taxon>
        <taxon>Monogenea</taxon>
        <taxon>Monopisthocotylea</taxon>
        <taxon>Dactylogyridea</taxon>
        <taxon>Ancyrocephalidae</taxon>
        <taxon>Cichlidogyrus</taxon>
    </lineage>
</organism>
<feature type="region of interest" description="Disordered" evidence="1">
    <location>
        <begin position="1"/>
        <end position="30"/>
    </location>
</feature>
<sequence length="426" mass="46942">MPSESTKKRQNKKSYSKLHGIGQRRSNVLTYSDTDATIIRLLAADSDNSISASRHSSPTPAKTNAKNKFKQSTPRKSRTASLTAKLKMKFIEKSPKPRKASKDTTKVASTSRKPIKSSPKPFKSKNIKTSLLKHTKLRRKSTSLPNSQVESPDRKPVRLASLNANALINAFSAAVSSDRGPHSEKTANKHKLSRQSSPKSDRQSSTSPPRKVKTCRSSKKKETVSRSTQVSPNKTTPQPQFNMMFPFFSGVNLPNGQQSIGANPNGIPFPPQFCFMPMYPNMLPNRMPQPPVVSLCWPGPSNQPLQIVPPSPVYPFCPPVQMPNIPLQPISTPQTSIQLNGSAPRELTSEPGLHVTSRRIRSKKTESIHLNSPASSESRSNSEKRSSKSIICSTPKSPKTKKNSADSWQWIGKAKDRPVFTSVSSQ</sequence>
<evidence type="ECO:0000313" key="3">
    <source>
        <dbReference type="Proteomes" id="UP001626550"/>
    </source>
</evidence>
<evidence type="ECO:0000313" key="2">
    <source>
        <dbReference type="EMBL" id="KAL3319254.1"/>
    </source>
</evidence>
<evidence type="ECO:0000256" key="1">
    <source>
        <dbReference type="SAM" id="MobiDB-lite"/>
    </source>
</evidence>
<name>A0ABD2QIB0_9PLAT</name>
<accession>A0ABD2QIB0</accession>
<dbReference type="Proteomes" id="UP001626550">
    <property type="component" value="Unassembled WGS sequence"/>
</dbReference>
<dbReference type="AlphaFoldDB" id="A0ABD2QIB0"/>
<feature type="compositionally biased region" description="Polar residues" evidence="1">
    <location>
        <begin position="194"/>
        <end position="208"/>
    </location>
</feature>
<feature type="compositionally biased region" description="Basic residues" evidence="1">
    <location>
        <begin position="210"/>
        <end position="219"/>
    </location>
</feature>
<comment type="caution">
    <text evidence="2">The sequence shown here is derived from an EMBL/GenBank/DDBJ whole genome shotgun (WGS) entry which is preliminary data.</text>
</comment>
<proteinExistence type="predicted"/>
<protein>
    <submittedName>
        <fullName evidence="2">Uncharacterized protein</fullName>
    </submittedName>
</protein>
<feature type="compositionally biased region" description="Basic residues" evidence="1">
    <location>
        <begin position="65"/>
        <end position="78"/>
    </location>
</feature>
<keyword evidence="3" id="KW-1185">Reference proteome</keyword>
<gene>
    <name evidence="2" type="ORF">Ciccas_002078</name>
</gene>
<reference evidence="2 3" key="1">
    <citation type="submission" date="2024-11" db="EMBL/GenBank/DDBJ databases">
        <title>Adaptive evolution of stress response genes in parasites aligns with host niche diversity.</title>
        <authorList>
            <person name="Hahn C."/>
            <person name="Resl P."/>
        </authorList>
    </citation>
    <scope>NUCLEOTIDE SEQUENCE [LARGE SCALE GENOMIC DNA]</scope>
    <source>
        <strain evidence="2">EGGRZ-B1_66</strain>
        <tissue evidence="2">Body</tissue>
    </source>
</reference>